<dbReference type="InterPro" id="IPR006665">
    <property type="entry name" value="OmpA-like"/>
</dbReference>
<dbReference type="SUPFAM" id="SSF103088">
    <property type="entry name" value="OmpA-like"/>
    <property type="match status" value="1"/>
</dbReference>
<keyword evidence="7" id="KW-1185">Reference proteome</keyword>
<dbReference type="GO" id="GO:0009279">
    <property type="term" value="C:cell outer membrane"/>
    <property type="evidence" value="ECO:0007669"/>
    <property type="project" value="UniProtKB-SubCell"/>
</dbReference>
<organism evidence="6 7">
    <name type="scientific">Puniceicoccus vermicola</name>
    <dbReference type="NCBI Taxonomy" id="388746"/>
    <lineage>
        <taxon>Bacteria</taxon>
        <taxon>Pseudomonadati</taxon>
        <taxon>Verrucomicrobiota</taxon>
        <taxon>Opitutia</taxon>
        <taxon>Puniceicoccales</taxon>
        <taxon>Puniceicoccaceae</taxon>
        <taxon>Puniceicoccus</taxon>
    </lineage>
</organism>
<protein>
    <submittedName>
        <fullName evidence="6">OmpA family protein</fullName>
    </submittedName>
</protein>
<evidence type="ECO:0000259" key="5">
    <source>
        <dbReference type="PROSITE" id="PS51123"/>
    </source>
</evidence>
<dbReference type="CDD" id="cd07185">
    <property type="entry name" value="OmpA_C-like"/>
    <property type="match status" value="1"/>
</dbReference>
<dbReference type="InterPro" id="IPR050330">
    <property type="entry name" value="Bact_OuterMem_StrucFunc"/>
</dbReference>
<dbReference type="EMBL" id="JACHVA010000139">
    <property type="protein sequence ID" value="MBC2604166.1"/>
    <property type="molecule type" value="Genomic_DNA"/>
</dbReference>
<dbReference type="PRINTS" id="PR01021">
    <property type="entry name" value="OMPADOMAIN"/>
</dbReference>
<dbReference type="Proteomes" id="UP000525652">
    <property type="component" value="Unassembled WGS sequence"/>
</dbReference>
<dbReference type="AlphaFoldDB" id="A0A7X1B204"/>
<sequence>MPRDSAFNILEGEQIRNVFPTIYFDFDQSFVRPVDRSTLEQVADALRAAPDDYLLIEGYCDWKGTTEYNLALGDRRATSVKDYIISLGIDPSRVEILSKGDLEAAPDAGPEGRALDRKAELVIVR</sequence>
<dbReference type="PROSITE" id="PS51123">
    <property type="entry name" value="OMPA_2"/>
    <property type="match status" value="1"/>
</dbReference>
<name>A0A7X1B204_9BACT</name>
<proteinExistence type="predicted"/>
<feature type="domain" description="OmpA-like" evidence="5">
    <location>
        <begin position="11"/>
        <end position="125"/>
    </location>
</feature>
<keyword evidence="2 4" id="KW-0472">Membrane</keyword>
<evidence type="ECO:0000313" key="6">
    <source>
        <dbReference type="EMBL" id="MBC2604166.1"/>
    </source>
</evidence>
<evidence type="ECO:0000256" key="3">
    <source>
        <dbReference type="ARBA" id="ARBA00023237"/>
    </source>
</evidence>
<dbReference type="Pfam" id="PF00691">
    <property type="entry name" value="OmpA"/>
    <property type="match status" value="1"/>
</dbReference>
<evidence type="ECO:0000256" key="4">
    <source>
        <dbReference type="PROSITE-ProRule" id="PRU00473"/>
    </source>
</evidence>
<evidence type="ECO:0000256" key="2">
    <source>
        <dbReference type="ARBA" id="ARBA00023136"/>
    </source>
</evidence>
<dbReference type="InterPro" id="IPR036737">
    <property type="entry name" value="OmpA-like_sf"/>
</dbReference>
<accession>A0A7X1B204</accession>
<dbReference type="Gene3D" id="3.30.1330.60">
    <property type="entry name" value="OmpA-like domain"/>
    <property type="match status" value="1"/>
</dbReference>
<comment type="caution">
    <text evidence="6">The sequence shown here is derived from an EMBL/GenBank/DDBJ whole genome shotgun (WGS) entry which is preliminary data.</text>
</comment>
<dbReference type="PANTHER" id="PTHR30329">
    <property type="entry name" value="STATOR ELEMENT OF FLAGELLAR MOTOR COMPLEX"/>
    <property type="match status" value="1"/>
</dbReference>
<gene>
    <name evidence="6" type="ORF">H5P30_20475</name>
</gene>
<dbReference type="InterPro" id="IPR006664">
    <property type="entry name" value="OMP_bac"/>
</dbReference>
<dbReference type="PANTHER" id="PTHR30329:SF21">
    <property type="entry name" value="LIPOPROTEIN YIAD-RELATED"/>
    <property type="match status" value="1"/>
</dbReference>
<keyword evidence="3" id="KW-0998">Cell outer membrane</keyword>
<comment type="subcellular location">
    <subcellularLocation>
        <location evidence="1">Cell outer membrane</location>
    </subcellularLocation>
</comment>
<reference evidence="6 7" key="1">
    <citation type="submission" date="2020-07" db="EMBL/GenBank/DDBJ databases">
        <authorList>
            <person name="Feng X."/>
        </authorList>
    </citation>
    <scope>NUCLEOTIDE SEQUENCE [LARGE SCALE GENOMIC DNA]</scope>
    <source>
        <strain evidence="6 7">JCM14086</strain>
    </source>
</reference>
<evidence type="ECO:0000313" key="7">
    <source>
        <dbReference type="Proteomes" id="UP000525652"/>
    </source>
</evidence>
<evidence type="ECO:0000256" key="1">
    <source>
        <dbReference type="ARBA" id="ARBA00004442"/>
    </source>
</evidence>